<comment type="caution">
    <text evidence="3">The sequence shown here is derived from an EMBL/GenBank/DDBJ whole genome shotgun (WGS) entry which is preliminary data.</text>
</comment>
<gene>
    <name evidence="3" type="ORF">MU516_00475</name>
</gene>
<evidence type="ECO:0000256" key="2">
    <source>
        <dbReference type="SAM" id="SignalP"/>
    </source>
</evidence>
<evidence type="ECO:0008006" key="5">
    <source>
        <dbReference type="Google" id="ProtNLM"/>
    </source>
</evidence>
<feature type="chain" id="PRO_5046153563" description="Secreted protein" evidence="2">
    <location>
        <begin position="25"/>
        <end position="194"/>
    </location>
</feature>
<reference evidence="3 4" key="1">
    <citation type="submission" date="2022-04" db="EMBL/GenBank/DDBJ databases">
        <title>Paracoccus sp. YLB-12 draft genome sequence.</title>
        <authorList>
            <person name="Yu L."/>
        </authorList>
    </citation>
    <scope>NUCLEOTIDE SEQUENCE [LARGE SCALE GENOMIC DNA]</scope>
    <source>
        <strain evidence="3 4">YLB-12</strain>
    </source>
</reference>
<dbReference type="RefSeq" id="WP_260275259.1">
    <property type="nucleotide sequence ID" value="NZ_JANAVZ010000001.1"/>
</dbReference>
<proteinExistence type="predicted"/>
<name>A0ABT2K463_9RHOB</name>
<evidence type="ECO:0000313" key="3">
    <source>
        <dbReference type="EMBL" id="MCT4331336.1"/>
    </source>
</evidence>
<evidence type="ECO:0000313" key="4">
    <source>
        <dbReference type="Proteomes" id="UP001320702"/>
    </source>
</evidence>
<accession>A0ABT2K463</accession>
<sequence length="194" mass="20376">MTNDLTRLLAILMLTTGLSSPVFAQESGAGDDAATEASADEAMAGEEDDDDDDDEEDAGGDDAGVYDAKGKFDYGFAGLLDRDNRSDLAPLTLAAGQPVSGGEYTLKSGGYYRIDINADGSQELALSGGDFFRSVWVNEIVINDIEVRPVGVHSLEFDDAGTATMSFIAIVPGRYTLSVPGSSGDTLQAVFNIQ</sequence>
<feature type="compositionally biased region" description="Low complexity" evidence="1">
    <location>
        <begin position="26"/>
        <end position="42"/>
    </location>
</feature>
<feature type="signal peptide" evidence="2">
    <location>
        <begin position="1"/>
        <end position="24"/>
    </location>
</feature>
<feature type="region of interest" description="Disordered" evidence="1">
    <location>
        <begin position="24"/>
        <end position="66"/>
    </location>
</feature>
<protein>
    <recommendedName>
        <fullName evidence="5">Secreted protein</fullName>
    </recommendedName>
</protein>
<feature type="compositionally biased region" description="Acidic residues" evidence="1">
    <location>
        <begin position="43"/>
        <end position="60"/>
    </location>
</feature>
<keyword evidence="4" id="KW-1185">Reference proteome</keyword>
<keyword evidence="2" id="KW-0732">Signal</keyword>
<evidence type="ECO:0000256" key="1">
    <source>
        <dbReference type="SAM" id="MobiDB-lite"/>
    </source>
</evidence>
<dbReference type="Proteomes" id="UP001320702">
    <property type="component" value="Unassembled WGS sequence"/>
</dbReference>
<organism evidence="3 4">
    <name type="scientific">Paracoccus maritimus</name>
    <dbReference type="NCBI Taxonomy" id="2933292"/>
    <lineage>
        <taxon>Bacteria</taxon>
        <taxon>Pseudomonadati</taxon>
        <taxon>Pseudomonadota</taxon>
        <taxon>Alphaproteobacteria</taxon>
        <taxon>Rhodobacterales</taxon>
        <taxon>Paracoccaceae</taxon>
        <taxon>Paracoccus</taxon>
    </lineage>
</organism>
<dbReference type="EMBL" id="JANAVZ010000001">
    <property type="protein sequence ID" value="MCT4331336.1"/>
    <property type="molecule type" value="Genomic_DNA"/>
</dbReference>